<comment type="similarity">
    <text evidence="3">Belongs to the NMT1/THI5 family.</text>
</comment>
<keyword evidence="12" id="KW-0732">Signal</keyword>
<name>A0A2I1M897_9BIFI</name>
<comment type="catalytic activity">
    <reaction evidence="11">
        <text>N(6)-(pyridoxal phosphate)-L-lysyl-[4-amino-5-hydroxymethyl-2-methylpyrimidine phosphate synthase] + L-histidyl-[4-amino-5-hydroxymethyl-2-methylpyrimidine phosphate synthase] + 2 Fe(3+) + 4 H2O = L-lysyl-[4-amino-5-hydroxymethyl-2-methylpyrimidine phosphate synthase] + (2S)-2-amino-5-hydroxy-4-oxopentanoyl-[4-amino-5-hydroxymethyl-2-methylpyrimidine phosphate synthase] + 4-amino-2-methyl-5-(phosphooxymethyl)pyrimidine + 3-oxopropanoate + 2 Fe(2+) + 2 H(+)</text>
        <dbReference type="Rhea" id="RHEA:65756"/>
        <dbReference type="Rhea" id="RHEA-COMP:16892"/>
        <dbReference type="Rhea" id="RHEA-COMP:16893"/>
        <dbReference type="Rhea" id="RHEA-COMP:16894"/>
        <dbReference type="Rhea" id="RHEA-COMP:16895"/>
        <dbReference type="ChEBI" id="CHEBI:15377"/>
        <dbReference type="ChEBI" id="CHEBI:15378"/>
        <dbReference type="ChEBI" id="CHEBI:29033"/>
        <dbReference type="ChEBI" id="CHEBI:29034"/>
        <dbReference type="ChEBI" id="CHEBI:29969"/>
        <dbReference type="ChEBI" id="CHEBI:29979"/>
        <dbReference type="ChEBI" id="CHEBI:33190"/>
        <dbReference type="ChEBI" id="CHEBI:58354"/>
        <dbReference type="ChEBI" id="CHEBI:143915"/>
        <dbReference type="ChEBI" id="CHEBI:157692"/>
    </reaction>
    <physiologicalReaction direction="left-to-right" evidence="11">
        <dbReference type="Rhea" id="RHEA:65757"/>
    </physiologicalReaction>
</comment>
<evidence type="ECO:0000313" key="15">
    <source>
        <dbReference type="Proteomes" id="UP000242263"/>
    </source>
</evidence>
<dbReference type="SUPFAM" id="SSF53850">
    <property type="entry name" value="Periplasmic binding protein-like II"/>
    <property type="match status" value="1"/>
</dbReference>
<dbReference type="RefSeq" id="WP_049188791.1">
    <property type="nucleotide sequence ID" value="NZ_CAUPEW010000003.1"/>
</dbReference>
<comment type="function">
    <text evidence="1">Responsible for the formation of the pyrimidine heterocycle in the thiamine biosynthesis pathway. Catalyzes the formation of hydroxymethylpyrimidine phosphate (HMP-P) from histidine and pyridoxal phosphate (PLP). The protein uses PLP and the active site histidine to form HMP-P, generating an inactive enzyme. The enzyme can only undergo a single turnover, which suggests it is a suicide enzyme.</text>
</comment>
<protein>
    <recommendedName>
        <fullName evidence="10">Thiamine pyrimidine synthase</fullName>
    </recommendedName>
</protein>
<evidence type="ECO:0000256" key="12">
    <source>
        <dbReference type="SAM" id="SignalP"/>
    </source>
</evidence>
<evidence type="ECO:0000256" key="10">
    <source>
        <dbReference type="ARBA" id="ARBA00033171"/>
    </source>
</evidence>
<dbReference type="GO" id="GO:0009228">
    <property type="term" value="P:thiamine biosynthetic process"/>
    <property type="evidence" value="ECO:0007669"/>
    <property type="project" value="UniProtKB-KW"/>
</dbReference>
<evidence type="ECO:0000256" key="1">
    <source>
        <dbReference type="ARBA" id="ARBA00003469"/>
    </source>
</evidence>
<gene>
    <name evidence="14" type="ORF">CYJ32_02490</name>
</gene>
<keyword evidence="6" id="KW-0479">Metal-binding</keyword>
<evidence type="ECO:0000256" key="4">
    <source>
        <dbReference type="ARBA" id="ARBA00011738"/>
    </source>
</evidence>
<sequence length="365" mass="39236">MPRTSIHRIVSVCISSVTAVALAASLASCSASSQEKSQNNLKTVSFMLSWAPDTNHIGAYVAAQRGYFKQEGLNVDIVATSQAGAEQSVSTGAANFALSNTFNVGVANIKKAGLKVIAQIQQRTSAIWCSLKSNKDITRPRDFDGKTFATFGANESDAVIRRMIQTDGGEGKFDKVTVGTSTFQTLSSGKADFGGFYSTWEGVQAEMYGPQLNCWTEPDYGVPGNADEIGVITSEKMISSDKKTVEGFTRAIQKGYTWAYLHPDEAAQILVDGAKGAKLDPKFVKRSMQVIVDGNYWGKHDDVKSGAFTIGTMDPDDAQKYFDFVADAGAYTDANNQTVTTAPQATQQIDKSFLVSGNDIVKAIQ</sequence>
<dbReference type="InterPro" id="IPR015168">
    <property type="entry name" value="SsuA/THI5"/>
</dbReference>
<feature type="domain" description="SsuA/THI5-like" evidence="13">
    <location>
        <begin position="54"/>
        <end position="266"/>
    </location>
</feature>
<comment type="pathway">
    <text evidence="2">Cofactor biosynthesis; thiamine diphosphate biosynthesis.</text>
</comment>
<dbReference type="Proteomes" id="UP000242263">
    <property type="component" value="Unassembled WGS sequence"/>
</dbReference>
<evidence type="ECO:0000256" key="11">
    <source>
        <dbReference type="ARBA" id="ARBA00048179"/>
    </source>
</evidence>
<evidence type="ECO:0000256" key="9">
    <source>
        <dbReference type="ARBA" id="ARBA00023004"/>
    </source>
</evidence>
<keyword evidence="8" id="KW-0784">Thiamine biosynthesis</keyword>
<dbReference type="Pfam" id="PF09084">
    <property type="entry name" value="NMT1"/>
    <property type="match status" value="1"/>
</dbReference>
<dbReference type="PANTHER" id="PTHR31528">
    <property type="entry name" value="4-AMINO-5-HYDROXYMETHYL-2-METHYLPYRIMIDINE PHOSPHATE SYNTHASE THI11-RELATED"/>
    <property type="match status" value="1"/>
</dbReference>
<dbReference type="PANTHER" id="PTHR31528:SF1">
    <property type="entry name" value="4-AMINO-5-HYDROXYMETHYL-2-METHYLPYRIMIDINE PHOSPHATE SYNTHASE THI11-RELATED"/>
    <property type="match status" value="1"/>
</dbReference>
<organism evidence="14 15">
    <name type="scientific">Alloscardovia omnicolens</name>
    <dbReference type="NCBI Taxonomy" id="419015"/>
    <lineage>
        <taxon>Bacteria</taxon>
        <taxon>Bacillati</taxon>
        <taxon>Actinomycetota</taxon>
        <taxon>Actinomycetes</taxon>
        <taxon>Bifidobacteriales</taxon>
        <taxon>Bifidobacteriaceae</taxon>
        <taxon>Alloscardovia</taxon>
    </lineage>
</organism>
<comment type="subunit">
    <text evidence="4">Homodimer.</text>
</comment>
<evidence type="ECO:0000256" key="5">
    <source>
        <dbReference type="ARBA" id="ARBA00022679"/>
    </source>
</evidence>
<comment type="caution">
    <text evidence="14">The sequence shown here is derived from an EMBL/GenBank/DDBJ whole genome shotgun (WGS) entry which is preliminary data.</text>
</comment>
<evidence type="ECO:0000256" key="2">
    <source>
        <dbReference type="ARBA" id="ARBA00004948"/>
    </source>
</evidence>
<keyword evidence="9" id="KW-0408">Iron</keyword>
<reference evidence="14 15" key="1">
    <citation type="submission" date="2017-12" db="EMBL/GenBank/DDBJ databases">
        <title>Phylogenetic diversity of female urinary microbiome.</title>
        <authorList>
            <person name="Thomas-White K."/>
            <person name="Wolfe A.J."/>
        </authorList>
    </citation>
    <scope>NUCLEOTIDE SEQUENCE [LARGE SCALE GENOMIC DNA]</scope>
    <source>
        <strain evidence="14 15">UMB0064</strain>
    </source>
</reference>
<feature type="signal peptide" evidence="12">
    <location>
        <begin position="1"/>
        <end position="23"/>
    </location>
</feature>
<proteinExistence type="inferred from homology"/>
<dbReference type="InterPro" id="IPR027939">
    <property type="entry name" value="NMT1/THI5"/>
</dbReference>
<keyword evidence="7" id="KW-0663">Pyridoxal phosphate</keyword>
<evidence type="ECO:0000256" key="8">
    <source>
        <dbReference type="ARBA" id="ARBA00022977"/>
    </source>
</evidence>
<feature type="chain" id="PRO_5014126717" description="Thiamine pyrimidine synthase" evidence="12">
    <location>
        <begin position="24"/>
        <end position="365"/>
    </location>
</feature>
<dbReference type="PROSITE" id="PS51257">
    <property type="entry name" value="PROKAR_LIPOPROTEIN"/>
    <property type="match status" value="1"/>
</dbReference>
<keyword evidence="5" id="KW-0808">Transferase</keyword>
<evidence type="ECO:0000313" key="14">
    <source>
        <dbReference type="EMBL" id="PKZ16356.1"/>
    </source>
</evidence>
<dbReference type="AlphaFoldDB" id="A0A2I1M897"/>
<accession>A0A2I1M897</accession>
<dbReference type="EMBL" id="PKGU01000001">
    <property type="protein sequence ID" value="PKZ16356.1"/>
    <property type="molecule type" value="Genomic_DNA"/>
</dbReference>
<evidence type="ECO:0000256" key="3">
    <source>
        <dbReference type="ARBA" id="ARBA00009406"/>
    </source>
</evidence>
<evidence type="ECO:0000259" key="13">
    <source>
        <dbReference type="Pfam" id="PF09084"/>
    </source>
</evidence>
<dbReference type="GO" id="GO:0046872">
    <property type="term" value="F:metal ion binding"/>
    <property type="evidence" value="ECO:0007669"/>
    <property type="project" value="UniProtKB-KW"/>
</dbReference>
<dbReference type="Gene3D" id="3.40.190.10">
    <property type="entry name" value="Periplasmic binding protein-like II"/>
    <property type="match status" value="2"/>
</dbReference>
<evidence type="ECO:0000256" key="7">
    <source>
        <dbReference type="ARBA" id="ARBA00022898"/>
    </source>
</evidence>
<evidence type="ECO:0000256" key="6">
    <source>
        <dbReference type="ARBA" id="ARBA00022723"/>
    </source>
</evidence>
<dbReference type="GO" id="GO:0016740">
    <property type="term" value="F:transferase activity"/>
    <property type="evidence" value="ECO:0007669"/>
    <property type="project" value="UniProtKB-KW"/>
</dbReference>